<protein>
    <submittedName>
        <fullName evidence="1">Uncharacterized protein</fullName>
    </submittedName>
</protein>
<proteinExistence type="predicted"/>
<sequence>MLIILKKKNPVGSHGIGASGVNTLGAGSTLRGSRIKSSGPPATVTGGLHRSGVSSVAGCASTGHSAKDNRCNPIGMNIFTEHNVRMYYMSITKPPLEMLICLVVVKAFLVRTHIGQRIKFKNTNVTASKGQQRKR</sequence>
<name>A0A1A9UHC3_GLOAU</name>
<organism evidence="1 2">
    <name type="scientific">Glossina austeni</name>
    <name type="common">Savannah tsetse fly</name>
    <dbReference type="NCBI Taxonomy" id="7395"/>
    <lineage>
        <taxon>Eukaryota</taxon>
        <taxon>Metazoa</taxon>
        <taxon>Ecdysozoa</taxon>
        <taxon>Arthropoda</taxon>
        <taxon>Hexapoda</taxon>
        <taxon>Insecta</taxon>
        <taxon>Pterygota</taxon>
        <taxon>Neoptera</taxon>
        <taxon>Endopterygota</taxon>
        <taxon>Diptera</taxon>
        <taxon>Brachycera</taxon>
        <taxon>Muscomorpha</taxon>
        <taxon>Hippoboscoidea</taxon>
        <taxon>Glossinidae</taxon>
        <taxon>Glossina</taxon>
    </lineage>
</organism>
<dbReference type="EnsemblMetazoa" id="GAUT004894-RA">
    <property type="protein sequence ID" value="GAUT004894-PA"/>
    <property type="gene ID" value="GAUT004894"/>
</dbReference>
<reference evidence="1" key="1">
    <citation type="submission" date="2020-05" db="UniProtKB">
        <authorList>
            <consortium name="EnsemblMetazoa"/>
        </authorList>
    </citation>
    <scope>IDENTIFICATION</scope>
    <source>
        <strain evidence="1">TTRI</strain>
    </source>
</reference>
<dbReference type="VEuPathDB" id="VectorBase:GAUT004894"/>
<dbReference type="STRING" id="7395.A0A1A9UHC3"/>
<dbReference type="AlphaFoldDB" id="A0A1A9UHC3"/>
<evidence type="ECO:0000313" key="1">
    <source>
        <dbReference type="EnsemblMetazoa" id="GAUT004894-PA"/>
    </source>
</evidence>
<evidence type="ECO:0000313" key="2">
    <source>
        <dbReference type="Proteomes" id="UP000078200"/>
    </source>
</evidence>
<accession>A0A1A9UHC3</accession>
<keyword evidence="2" id="KW-1185">Reference proteome</keyword>
<dbReference type="Proteomes" id="UP000078200">
    <property type="component" value="Unassembled WGS sequence"/>
</dbReference>